<sequence length="144" mass="16270">MTHEDFEQLVEELKAADPVAFGLESDPKATVEQVEKAEQDLGVTFPRAYRFFLRNYGGGQFAYSRICSVEPNSPWNIVELNQSTTLLPENFVAFTENGTGDFYGFQCSSAGSCSEEVYFYDHEAAQQQATDKKFLEFLAWYALS</sequence>
<reference evidence="2 3" key="1">
    <citation type="submission" date="2019-06" db="EMBL/GenBank/DDBJ databases">
        <title>Persicimonas caeni gen. nov., sp. nov., a predatory bacterium isolated from solar saltern.</title>
        <authorList>
            <person name="Wang S."/>
        </authorList>
    </citation>
    <scope>NUCLEOTIDE SEQUENCE [LARGE SCALE GENOMIC DNA]</scope>
    <source>
        <strain evidence="2 3">YN101</strain>
    </source>
</reference>
<evidence type="ECO:0000259" key="1">
    <source>
        <dbReference type="SMART" id="SM00860"/>
    </source>
</evidence>
<evidence type="ECO:0000313" key="2">
    <source>
        <dbReference type="EMBL" id="QDG52139.1"/>
    </source>
</evidence>
<dbReference type="InterPro" id="IPR018958">
    <property type="entry name" value="Knr4/Smi1-like_dom"/>
</dbReference>
<dbReference type="AlphaFoldDB" id="A0A4Y6PVI8"/>
<dbReference type="SUPFAM" id="SSF160631">
    <property type="entry name" value="SMI1/KNR4-like"/>
    <property type="match status" value="1"/>
</dbReference>
<dbReference type="Pfam" id="PF14568">
    <property type="entry name" value="SUKH_6"/>
    <property type="match status" value="1"/>
</dbReference>
<dbReference type="RefSeq" id="WP_141198614.1">
    <property type="nucleotide sequence ID" value="NZ_CP041186.1"/>
</dbReference>
<protein>
    <submittedName>
        <fullName evidence="2">SMI1/KNR4 family protein</fullName>
    </submittedName>
</protein>
<dbReference type="OrthoDB" id="5507801at2"/>
<evidence type="ECO:0000313" key="3">
    <source>
        <dbReference type="Proteomes" id="UP000315995"/>
    </source>
</evidence>
<organism evidence="2 3">
    <name type="scientific">Persicimonas caeni</name>
    <dbReference type="NCBI Taxonomy" id="2292766"/>
    <lineage>
        <taxon>Bacteria</taxon>
        <taxon>Deltaproteobacteria</taxon>
        <taxon>Bradymonadales</taxon>
        <taxon>Bradymonadaceae</taxon>
        <taxon>Persicimonas</taxon>
    </lineage>
</organism>
<dbReference type="EMBL" id="CP041186">
    <property type="protein sequence ID" value="QDG52139.1"/>
    <property type="molecule type" value="Genomic_DNA"/>
</dbReference>
<keyword evidence="3" id="KW-1185">Reference proteome</keyword>
<accession>A0A4Y6PVI8</accession>
<dbReference type="Gene3D" id="3.40.1580.10">
    <property type="entry name" value="SMI1/KNR4-like"/>
    <property type="match status" value="1"/>
</dbReference>
<dbReference type="Proteomes" id="UP000315995">
    <property type="component" value="Chromosome"/>
</dbReference>
<name>A0A4Y6PVI8_PERCE</name>
<dbReference type="SMART" id="SM00860">
    <property type="entry name" value="SMI1_KNR4"/>
    <property type="match status" value="1"/>
</dbReference>
<dbReference type="InterPro" id="IPR037883">
    <property type="entry name" value="Knr4/Smi1-like_sf"/>
</dbReference>
<feature type="domain" description="Knr4/Smi1-like" evidence="1">
    <location>
        <begin position="28"/>
        <end position="140"/>
    </location>
</feature>
<accession>A0A5B8Y6Z6</accession>
<proteinExistence type="predicted"/>
<gene>
    <name evidence="2" type="ORF">FIV42_15725</name>
</gene>